<keyword evidence="5" id="KW-1185">Reference proteome</keyword>
<feature type="domain" description="Protein kinase" evidence="3">
    <location>
        <begin position="250"/>
        <end position="599"/>
    </location>
</feature>
<comment type="caution">
    <text evidence="4">The sequence shown here is derived from an EMBL/GenBank/DDBJ whole genome shotgun (WGS) entry which is preliminary data.</text>
</comment>
<keyword evidence="1" id="KW-1133">Transmembrane helix</keyword>
<keyword evidence="2" id="KW-0732">Signal</keyword>
<dbReference type="PANTHER" id="PTHR45927">
    <property type="entry name" value="LYSM-DOMAIN RECEPTOR-LIKE KINASE-RELATED"/>
    <property type="match status" value="1"/>
</dbReference>
<dbReference type="Gene3D" id="1.10.510.10">
    <property type="entry name" value="Transferase(Phosphotransferase) domain 1"/>
    <property type="match status" value="2"/>
</dbReference>
<dbReference type="InterPro" id="IPR000719">
    <property type="entry name" value="Prot_kinase_dom"/>
</dbReference>
<dbReference type="Pfam" id="PF23472">
    <property type="entry name" value="LysM2_CERK1_LYK3_4_5"/>
    <property type="match status" value="1"/>
</dbReference>
<dbReference type="InterPro" id="IPR052611">
    <property type="entry name" value="Plant_RLK_LysM"/>
</dbReference>
<accession>A0ABD1HPY5</accession>
<proteinExistence type="predicted"/>
<feature type="chain" id="PRO_5044877437" evidence="2">
    <location>
        <begin position="22"/>
        <end position="599"/>
    </location>
</feature>
<evidence type="ECO:0000313" key="5">
    <source>
        <dbReference type="Proteomes" id="UP001567538"/>
    </source>
</evidence>
<dbReference type="PROSITE" id="PS50011">
    <property type="entry name" value="PROTEIN_KINASE_DOM"/>
    <property type="match status" value="1"/>
</dbReference>
<name>A0ABD1HPY5_SALDI</name>
<keyword evidence="1" id="KW-0812">Transmembrane</keyword>
<evidence type="ECO:0000259" key="3">
    <source>
        <dbReference type="PROSITE" id="PS50011"/>
    </source>
</evidence>
<dbReference type="Pfam" id="PF07714">
    <property type="entry name" value="PK_Tyr_Ser-Thr"/>
    <property type="match status" value="1"/>
</dbReference>
<evidence type="ECO:0000256" key="2">
    <source>
        <dbReference type="SAM" id="SignalP"/>
    </source>
</evidence>
<dbReference type="InterPro" id="IPR011009">
    <property type="entry name" value="Kinase-like_dom_sf"/>
</dbReference>
<protein>
    <submittedName>
        <fullName evidence="4">LysM domain receptor-like kinase 4</fullName>
    </submittedName>
</protein>
<dbReference type="InterPro" id="IPR056561">
    <property type="entry name" value="NFP_LYK_LysM1"/>
</dbReference>
<evidence type="ECO:0000313" key="4">
    <source>
        <dbReference type="EMBL" id="KAL1558517.1"/>
    </source>
</evidence>
<organism evidence="4 5">
    <name type="scientific">Salvia divinorum</name>
    <name type="common">Maria pastora</name>
    <name type="synonym">Diviner's sage</name>
    <dbReference type="NCBI Taxonomy" id="28513"/>
    <lineage>
        <taxon>Eukaryota</taxon>
        <taxon>Viridiplantae</taxon>
        <taxon>Streptophyta</taxon>
        <taxon>Embryophyta</taxon>
        <taxon>Tracheophyta</taxon>
        <taxon>Spermatophyta</taxon>
        <taxon>Magnoliopsida</taxon>
        <taxon>eudicotyledons</taxon>
        <taxon>Gunneridae</taxon>
        <taxon>Pentapetalae</taxon>
        <taxon>asterids</taxon>
        <taxon>lamiids</taxon>
        <taxon>Lamiales</taxon>
        <taxon>Lamiaceae</taxon>
        <taxon>Nepetoideae</taxon>
        <taxon>Mentheae</taxon>
        <taxon>Salviinae</taxon>
        <taxon>Salvia</taxon>
        <taxon>Salvia subgen. Calosphace</taxon>
    </lineage>
</organism>
<dbReference type="EMBL" id="JBEAFC010000004">
    <property type="protein sequence ID" value="KAL1558517.1"/>
    <property type="molecule type" value="Genomic_DNA"/>
</dbReference>
<dbReference type="Proteomes" id="UP001567538">
    <property type="component" value="Unassembled WGS sequence"/>
</dbReference>
<dbReference type="PANTHER" id="PTHR45927:SF10">
    <property type="entry name" value="LYSM-DOMAIN RECEPTOR-LIKE KINASE"/>
    <property type="match status" value="1"/>
</dbReference>
<dbReference type="Pfam" id="PF23446">
    <property type="entry name" value="LysM1_NFP_LYK"/>
    <property type="match status" value="1"/>
</dbReference>
<dbReference type="Gene3D" id="3.30.200.20">
    <property type="entry name" value="Phosphorylase Kinase, domain 1"/>
    <property type="match status" value="1"/>
</dbReference>
<reference evidence="4 5" key="1">
    <citation type="submission" date="2024-06" db="EMBL/GenBank/DDBJ databases">
        <title>A chromosome level genome sequence of Diviner's sage (Salvia divinorum).</title>
        <authorList>
            <person name="Ford S.A."/>
            <person name="Ro D.-K."/>
            <person name="Ness R.W."/>
            <person name="Phillips M.A."/>
        </authorList>
    </citation>
    <scope>NUCLEOTIDE SEQUENCE [LARGE SCALE GENOMIC DNA]</scope>
    <source>
        <strain evidence="4">SAF-2024a</strain>
        <tissue evidence="4">Leaf</tissue>
    </source>
</reference>
<sequence length="599" mass="66154">MIPLQLVIITFTILSLRSAYSQQYYDHTPCSSHTTNPTATYTCASAGTSCFTFIVYRANRHFSTISAISTLFQTDSQTLLSVNPNVSTPLQPLRSGHELLVPITCSCAADRFYRSYFTYIASQNTSISEIACAVYEGLVKSAALTEENHAHGNGVSAGSTLRLPLKCACLDEVSENDPVKYLVTYPFIEGDNTKKVAGKFNVAEEEIWRFNPMDPFAPPVFPNTTVLVPVRDEPLINFSIPDSDPPTLQFLPTQPVGKGGNAPELKKLYVAGSVIGTFLIAALTISCFLYMKALKKFKIERIRSLNSCSTTISCRFSAPLTRSSVNSCLSPDLLVGVKYSLRSYSIEEITTATKNFSGEMKMSGGIYRCGGEAMMMIKEMRSEKTRQVIDVHSRINHVNIVKLRGVCYSDDEDRSSCCYLVFELPFNGSLRECLKRSSGALQWHRRTQIAFDIATGLHYLHYSVAYTDQLRLSSDKIYLSSSWRAKIFVSGENMRSSGASESVDRSGGVFDFGVVLMEVIGGKEVEVDERGVGEAMRFMGAKEGGCFDQLRSLVDSSLKDEYPLAEALCLAVLAGSCVDHDPMHRPSIEDVLKILARML</sequence>
<dbReference type="InterPro" id="IPR056562">
    <property type="entry name" value="LysM2_CERK1_LYK3_4_5"/>
</dbReference>
<feature type="transmembrane region" description="Helical" evidence="1">
    <location>
        <begin position="268"/>
        <end position="291"/>
    </location>
</feature>
<dbReference type="InterPro" id="IPR001245">
    <property type="entry name" value="Ser-Thr/Tyr_kinase_cat_dom"/>
</dbReference>
<dbReference type="SUPFAM" id="SSF56112">
    <property type="entry name" value="Protein kinase-like (PK-like)"/>
    <property type="match status" value="1"/>
</dbReference>
<gene>
    <name evidence="4" type="ORF">AAHA92_08970</name>
</gene>
<evidence type="ECO:0000256" key="1">
    <source>
        <dbReference type="SAM" id="Phobius"/>
    </source>
</evidence>
<dbReference type="AlphaFoldDB" id="A0ABD1HPY5"/>
<feature type="signal peptide" evidence="2">
    <location>
        <begin position="1"/>
        <end position="21"/>
    </location>
</feature>
<keyword evidence="1" id="KW-0472">Membrane</keyword>